<dbReference type="Gramene" id="RZC53739">
    <property type="protein sequence ID" value="RZC53739"/>
    <property type="gene ID" value="C5167_012602"/>
</dbReference>
<dbReference type="Proteomes" id="UP000316621">
    <property type="component" value="Chromosome 3"/>
</dbReference>
<feature type="compositionally biased region" description="Basic and acidic residues" evidence="1">
    <location>
        <begin position="67"/>
        <end position="76"/>
    </location>
</feature>
<name>A0A4Y7J1U7_PAPSO</name>
<dbReference type="EMBL" id="CM010717">
    <property type="protein sequence ID" value="RZC53739.1"/>
    <property type="molecule type" value="Genomic_DNA"/>
</dbReference>
<evidence type="ECO:0000313" key="3">
    <source>
        <dbReference type="Proteomes" id="UP000316621"/>
    </source>
</evidence>
<accession>A0A4Y7J1U7</accession>
<proteinExistence type="predicted"/>
<reference evidence="2 3" key="1">
    <citation type="journal article" date="2018" name="Science">
        <title>The opium poppy genome and morphinan production.</title>
        <authorList>
            <person name="Guo L."/>
            <person name="Winzer T."/>
            <person name="Yang X."/>
            <person name="Li Y."/>
            <person name="Ning Z."/>
            <person name="He Z."/>
            <person name="Teodor R."/>
            <person name="Lu Y."/>
            <person name="Bowser T.A."/>
            <person name="Graham I.A."/>
            <person name="Ye K."/>
        </authorList>
    </citation>
    <scope>NUCLEOTIDE SEQUENCE [LARGE SCALE GENOMIC DNA]</scope>
    <source>
        <strain evidence="3">cv. HN1</strain>
        <tissue evidence="2">Leaves</tissue>
    </source>
</reference>
<organism evidence="2 3">
    <name type="scientific">Papaver somniferum</name>
    <name type="common">Opium poppy</name>
    <dbReference type="NCBI Taxonomy" id="3469"/>
    <lineage>
        <taxon>Eukaryota</taxon>
        <taxon>Viridiplantae</taxon>
        <taxon>Streptophyta</taxon>
        <taxon>Embryophyta</taxon>
        <taxon>Tracheophyta</taxon>
        <taxon>Spermatophyta</taxon>
        <taxon>Magnoliopsida</taxon>
        <taxon>Ranunculales</taxon>
        <taxon>Papaveraceae</taxon>
        <taxon>Papaveroideae</taxon>
        <taxon>Papaver</taxon>
    </lineage>
</organism>
<keyword evidence="3" id="KW-1185">Reference proteome</keyword>
<protein>
    <submittedName>
        <fullName evidence="2">Uncharacterized protein</fullName>
    </submittedName>
</protein>
<sequence>MDLVSRDSSFGYQWAGQGREERAYGIYCSAVVGTRVSDEDVITGRPLPLHGKKLNKDRLSVTNGDHITSKGHSESG</sequence>
<gene>
    <name evidence="2" type="ORF">C5167_012602</name>
</gene>
<dbReference type="AlphaFoldDB" id="A0A4Y7J1U7"/>
<evidence type="ECO:0000256" key="1">
    <source>
        <dbReference type="SAM" id="MobiDB-lite"/>
    </source>
</evidence>
<evidence type="ECO:0000313" key="2">
    <source>
        <dbReference type="EMBL" id="RZC53739.1"/>
    </source>
</evidence>
<feature type="region of interest" description="Disordered" evidence="1">
    <location>
        <begin position="53"/>
        <end position="76"/>
    </location>
</feature>